<dbReference type="PANTHER" id="PTHR45708:SF22">
    <property type="entry name" value="ACIDIC ENDOCHITINASE"/>
    <property type="match status" value="1"/>
</dbReference>
<dbReference type="SUPFAM" id="SSF51445">
    <property type="entry name" value="(Trans)glycosidases"/>
    <property type="match status" value="1"/>
</dbReference>
<keyword evidence="6" id="KW-1133">Transmembrane helix</keyword>
<evidence type="ECO:0000256" key="1">
    <source>
        <dbReference type="ARBA" id="ARBA00000822"/>
    </source>
</evidence>
<protein>
    <recommendedName>
        <fullName evidence="8">GH18 domain-containing protein</fullName>
    </recommendedName>
</protein>
<name>A0A427B3E6_ENSVE</name>
<proteinExistence type="predicted"/>
<keyword evidence="6" id="KW-0472">Membrane</keyword>
<evidence type="ECO:0000256" key="5">
    <source>
        <dbReference type="ARBA" id="ARBA00023277"/>
    </source>
</evidence>
<dbReference type="InterPro" id="IPR001223">
    <property type="entry name" value="Glyco_hydro18_cat"/>
</dbReference>
<evidence type="ECO:0000256" key="7">
    <source>
        <dbReference type="SAM" id="SignalP"/>
    </source>
</evidence>
<evidence type="ECO:0000313" key="9">
    <source>
        <dbReference type="EMBL" id="RRT83009.1"/>
    </source>
</evidence>
<dbReference type="GO" id="GO:0005975">
    <property type="term" value="P:carbohydrate metabolic process"/>
    <property type="evidence" value="ECO:0007669"/>
    <property type="project" value="InterPro"/>
</dbReference>
<dbReference type="GO" id="GO:0005576">
    <property type="term" value="C:extracellular region"/>
    <property type="evidence" value="ECO:0007669"/>
    <property type="project" value="TreeGrafter"/>
</dbReference>
<gene>
    <name evidence="9" type="ORF">B296_00018118</name>
</gene>
<dbReference type="GO" id="GO:0008843">
    <property type="term" value="F:endochitinase activity"/>
    <property type="evidence" value="ECO:0007669"/>
    <property type="project" value="UniProtKB-EC"/>
</dbReference>
<keyword evidence="4" id="KW-1015">Disulfide bond</keyword>
<dbReference type="EMBL" id="AMZH03000578">
    <property type="protein sequence ID" value="RRT83009.1"/>
    <property type="molecule type" value="Genomic_DNA"/>
</dbReference>
<dbReference type="Gene3D" id="3.20.20.80">
    <property type="entry name" value="Glycosidases"/>
    <property type="match status" value="1"/>
</dbReference>
<dbReference type="PROSITE" id="PS51910">
    <property type="entry name" value="GH18_2"/>
    <property type="match status" value="1"/>
</dbReference>
<dbReference type="PANTHER" id="PTHR45708">
    <property type="entry name" value="ENDOCHITINASE"/>
    <property type="match status" value="1"/>
</dbReference>
<dbReference type="GO" id="GO:0006032">
    <property type="term" value="P:chitin catabolic process"/>
    <property type="evidence" value="ECO:0007669"/>
    <property type="project" value="UniProtKB-KW"/>
</dbReference>
<keyword evidence="3" id="KW-0624">Polysaccharide degradation</keyword>
<keyword evidence="3" id="KW-0146">Chitin degradation</keyword>
<dbReference type="Proteomes" id="UP000287651">
    <property type="component" value="Unassembled WGS sequence"/>
</dbReference>
<dbReference type="InterPro" id="IPR017853">
    <property type="entry name" value="GH"/>
</dbReference>
<feature type="domain" description="GH18" evidence="8">
    <location>
        <begin position="25"/>
        <end position="147"/>
    </location>
</feature>
<evidence type="ECO:0000256" key="4">
    <source>
        <dbReference type="ARBA" id="ARBA00023157"/>
    </source>
</evidence>
<comment type="caution">
    <text evidence="9">The sequence shown here is derived from an EMBL/GenBank/DDBJ whole genome shotgun (WGS) entry which is preliminary data.</text>
</comment>
<feature type="chain" id="PRO_5019267467" description="GH18 domain-containing protein" evidence="7">
    <location>
        <begin position="25"/>
        <end position="147"/>
    </location>
</feature>
<dbReference type="InterPro" id="IPR050542">
    <property type="entry name" value="Glycosyl_Hydrlase18_Chitinase"/>
</dbReference>
<sequence>MASHNLSSLIVAILVFAFAVGSHAGSIAVYWGQNDKEGGLADTCNTGIYLYVMLSFLTTFGNGQTLILNLASHCEPSSGTCTNLNSDIHAYQSQGIKVLLSLGGAFSNCSLSSFEDAASVTMFLWDNYLAGSSSSRPLGNAVLDNID</sequence>
<reference evidence="9 10" key="1">
    <citation type="journal article" date="2014" name="Agronomy (Basel)">
        <title>A Draft Genome Sequence for Ensete ventricosum, the Drought-Tolerant Tree Against Hunger.</title>
        <authorList>
            <person name="Harrison J."/>
            <person name="Moore K.A."/>
            <person name="Paszkiewicz K."/>
            <person name="Jones T."/>
            <person name="Grant M."/>
            <person name="Ambacheew D."/>
            <person name="Muzemil S."/>
            <person name="Studholme D.J."/>
        </authorList>
    </citation>
    <scope>NUCLEOTIDE SEQUENCE [LARGE SCALE GENOMIC DNA]</scope>
</reference>
<evidence type="ECO:0000259" key="8">
    <source>
        <dbReference type="PROSITE" id="PS51910"/>
    </source>
</evidence>
<feature type="signal peptide" evidence="7">
    <location>
        <begin position="1"/>
        <end position="24"/>
    </location>
</feature>
<dbReference type="AlphaFoldDB" id="A0A427B3E6"/>
<evidence type="ECO:0000313" key="10">
    <source>
        <dbReference type="Proteomes" id="UP000287651"/>
    </source>
</evidence>
<organism evidence="9 10">
    <name type="scientific">Ensete ventricosum</name>
    <name type="common">Abyssinian banana</name>
    <name type="synonym">Musa ensete</name>
    <dbReference type="NCBI Taxonomy" id="4639"/>
    <lineage>
        <taxon>Eukaryota</taxon>
        <taxon>Viridiplantae</taxon>
        <taxon>Streptophyta</taxon>
        <taxon>Embryophyta</taxon>
        <taxon>Tracheophyta</taxon>
        <taxon>Spermatophyta</taxon>
        <taxon>Magnoliopsida</taxon>
        <taxon>Liliopsida</taxon>
        <taxon>Zingiberales</taxon>
        <taxon>Musaceae</taxon>
        <taxon>Ensete</taxon>
    </lineage>
</organism>
<evidence type="ECO:0000256" key="3">
    <source>
        <dbReference type="ARBA" id="ARBA00023024"/>
    </source>
</evidence>
<evidence type="ECO:0000256" key="2">
    <source>
        <dbReference type="ARBA" id="ARBA00022729"/>
    </source>
</evidence>
<keyword evidence="5" id="KW-0119">Carbohydrate metabolism</keyword>
<feature type="transmembrane region" description="Helical" evidence="6">
    <location>
        <begin position="48"/>
        <end position="68"/>
    </location>
</feature>
<evidence type="ECO:0000256" key="6">
    <source>
        <dbReference type="SAM" id="Phobius"/>
    </source>
</evidence>
<accession>A0A427B3E6</accession>
<keyword evidence="2 7" id="KW-0732">Signal</keyword>
<keyword evidence="6" id="KW-0812">Transmembrane</keyword>
<comment type="catalytic activity">
    <reaction evidence="1">
        <text>Random endo-hydrolysis of N-acetyl-beta-D-glucosaminide (1-&gt;4)-beta-linkages in chitin and chitodextrins.</text>
        <dbReference type="EC" id="3.2.1.14"/>
    </reaction>
</comment>